<protein>
    <submittedName>
        <fullName evidence="8">RNA polymerase subunit sigma-24</fullName>
    </submittedName>
</protein>
<evidence type="ECO:0000256" key="3">
    <source>
        <dbReference type="ARBA" id="ARBA00023082"/>
    </source>
</evidence>
<dbReference type="PANTHER" id="PTHR43133:SF63">
    <property type="entry name" value="RNA POLYMERASE SIGMA FACTOR FECI-RELATED"/>
    <property type="match status" value="1"/>
</dbReference>
<dbReference type="SUPFAM" id="SSF88946">
    <property type="entry name" value="Sigma2 domain of RNA polymerase sigma factors"/>
    <property type="match status" value="1"/>
</dbReference>
<proteinExistence type="inferred from homology"/>
<evidence type="ECO:0000259" key="6">
    <source>
        <dbReference type="Pfam" id="PF04542"/>
    </source>
</evidence>
<evidence type="ECO:0000256" key="1">
    <source>
        <dbReference type="ARBA" id="ARBA00010641"/>
    </source>
</evidence>
<evidence type="ECO:0000313" key="8">
    <source>
        <dbReference type="EMBL" id="PZR34335.1"/>
    </source>
</evidence>
<sequence>MSEGRARVVAWLGREILPHEAAVRAWLRRSFAAAGDVDDIIQETYCRLAALTTTEHIDQPRGYFFQAARSVALEQIRRARVVRIETVSEIEAFDLALEDPSAERIVSGRRELERVRGLIADLPERCRRIFEMRKIEGMPQREIARRLGVSENVVENEAVRGLRAILAAMTEQDANPSVRGKRDREGREKTDGRTRKRR</sequence>
<evidence type="ECO:0000256" key="5">
    <source>
        <dbReference type="SAM" id="MobiDB-lite"/>
    </source>
</evidence>
<dbReference type="PANTHER" id="PTHR43133">
    <property type="entry name" value="RNA POLYMERASE ECF-TYPE SIGMA FACTO"/>
    <property type="match status" value="1"/>
</dbReference>
<dbReference type="GO" id="GO:0006352">
    <property type="term" value="P:DNA-templated transcription initiation"/>
    <property type="evidence" value="ECO:0007669"/>
    <property type="project" value="InterPro"/>
</dbReference>
<comment type="caution">
    <text evidence="8">The sequence shown here is derived from an EMBL/GenBank/DDBJ whole genome shotgun (WGS) entry which is preliminary data.</text>
</comment>
<dbReference type="NCBIfam" id="TIGR02937">
    <property type="entry name" value="sigma70-ECF"/>
    <property type="match status" value="1"/>
</dbReference>
<dbReference type="InterPro" id="IPR007627">
    <property type="entry name" value="RNA_pol_sigma70_r2"/>
</dbReference>
<keyword evidence="4" id="KW-0804">Transcription</keyword>
<evidence type="ECO:0000259" key="7">
    <source>
        <dbReference type="Pfam" id="PF08281"/>
    </source>
</evidence>
<dbReference type="Gene3D" id="1.10.1740.10">
    <property type="match status" value="1"/>
</dbReference>
<dbReference type="InterPro" id="IPR013325">
    <property type="entry name" value="RNA_pol_sigma_r2"/>
</dbReference>
<gene>
    <name evidence="8" type="ORF">DI526_10540</name>
</gene>
<dbReference type="Pfam" id="PF08281">
    <property type="entry name" value="Sigma70_r4_2"/>
    <property type="match status" value="1"/>
</dbReference>
<dbReference type="RefSeq" id="WP_304277419.1">
    <property type="nucleotide sequence ID" value="NZ_QFQZ01000028.1"/>
</dbReference>
<dbReference type="AlphaFoldDB" id="A0A2W5VG73"/>
<dbReference type="InterPro" id="IPR039425">
    <property type="entry name" value="RNA_pol_sigma-70-like"/>
</dbReference>
<evidence type="ECO:0000256" key="4">
    <source>
        <dbReference type="ARBA" id="ARBA00023163"/>
    </source>
</evidence>
<dbReference type="InterPro" id="IPR036388">
    <property type="entry name" value="WH-like_DNA-bd_sf"/>
</dbReference>
<feature type="compositionally biased region" description="Basic and acidic residues" evidence="5">
    <location>
        <begin position="180"/>
        <end position="198"/>
    </location>
</feature>
<feature type="domain" description="RNA polymerase sigma factor 70 region 4 type 2" evidence="7">
    <location>
        <begin position="113"/>
        <end position="164"/>
    </location>
</feature>
<dbReference type="GO" id="GO:0016987">
    <property type="term" value="F:sigma factor activity"/>
    <property type="evidence" value="ECO:0007669"/>
    <property type="project" value="UniProtKB-KW"/>
</dbReference>
<organism evidence="8 9">
    <name type="scientific">Caulobacter segnis</name>
    <dbReference type="NCBI Taxonomy" id="88688"/>
    <lineage>
        <taxon>Bacteria</taxon>
        <taxon>Pseudomonadati</taxon>
        <taxon>Pseudomonadota</taxon>
        <taxon>Alphaproteobacteria</taxon>
        <taxon>Caulobacterales</taxon>
        <taxon>Caulobacteraceae</taxon>
        <taxon>Caulobacter</taxon>
    </lineage>
</organism>
<feature type="region of interest" description="Disordered" evidence="5">
    <location>
        <begin position="172"/>
        <end position="198"/>
    </location>
</feature>
<keyword evidence="2" id="KW-0805">Transcription regulation</keyword>
<dbReference type="InterPro" id="IPR014284">
    <property type="entry name" value="RNA_pol_sigma-70_dom"/>
</dbReference>
<dbReference type="SUPFAM" id="SSF88659">
    <property type="entry name" value="Sigma3 and sigma4 domains of RNA polymerase sigma factors"/>
    <property type="match status" value="1"/>
</dbReference>
<accession>A0A2W5VG73</accession>
<comment type="similarity">
    <text evidence="1">Belongs to the sigma-70 factor family. ECF subfamily.</text>
</comment>
<dbReference type="EMBL" id="QFQZ01000028">
    <property type="protein sequence ID" value="PZR34335.1"/>
    <property type="molecule type" value="Genomic_DNA"/>
</dbReference>
<dbReference type="Gene3D" id="1.10.10.10">
    <property type="entry name" value="Winged helix-like DNA-binding domain superfamily/Winged helix DNA-binding domain"/>
    <property type="match status" value="1"/>
</dbReference>
<evidence type="ECO:0000313" key="9">
    <source>
        <dbReference type="Proteomes" id="UP000249393"/>
    </source>
</evidence>
<dbReference type="Proteomes" id="UP000249393">
    <property type="component" value="Unassembled WGS sequence"/>
</dbReference>
<keyword evidence="3" id="KW-0731">Sigma factor</keyword>
<evidence type="ECO:0000256" key="2">
    <source>
        <dbReference type="ARBA" id="ARBA00023015"/>
    </source>
</evidence>
<dbReference type="GO" id="GO:0003677">
    <property type="term" value="F:DNA binding"/>
    <property type="evidence" value="ECO:0007669"/>
    <property type="project" value="InterPro"/>
</dbReference>
<dbReference type="Pfam" id="PF04542">
    <property type="entry name" value="Sigma70_r2"/>
    <property type="match status" value="1"/>
</dbReference>
<dbReference type="InterPro" id="IPR013324">
    <property type="entry name" value="RNA_pol_sigma_r3/r4-like"/>
</dbReference>
<dbReference type="InterPro" id="IPR013249">
    <property type="entry name" value="RNA_pol_sigma70_r4_t2"/>
</dbReference>
<name>A0A2W5VG73_9CAUL</name>
<feature type="domain" description="RNA polymerase sigma-70 region 2" evidence="6">
    <location>
        <begin position="19"/>
        <end position="80"/>
    </location>
</feature>
<reference evidence="8 9" key="1">
    <citation type="submission" date="2017-08" db="EMBL/GenBank/DDBJ databases">
        <title>Infants hospitalized years apart are colonized by the same room-sourced microbial strains.</title>
        <authorList>
            <person name="Brooks B."/>
            <person name="Olm M.R."/>
            <person name="Firek B.A."/>
            <person name="Baker R."/>
            <person name="Thomas B.C."/>
            <person name="Morowitz M.J."/>
            <person name="Banfield J.F."/>
        </authorList>
    </citation>
    <scope>NUCLEOTIDE SEQUENCE [LARGE SCALE GENOMIC DNA]</scope>
    <source>
        <strain evidence="8">S2_003_000_R2_4</strain>
    </source>
</reference>